<dbReference type="GO" id="GO:0006694">
    <property type="term" value="P:steroid biosynthetic process"/>
    <property type="evidence" value="ECO:0007669"/>
    <property type="project" value="InterPro"/>
</dbReference>
<accession>M7SM03</accession>
<dbReference type="InterPro" id="IPR002225">
    <property type="entry name" value="3Beta_OHSteriod_DH/Estase"/>
</dbReference>
<proteinExistence type="inferred from homology"/>
<dbReference type="STRING" id="1287681.M7SM03"/>
<dbReference type="SUPFAM" id="SSF51735">
    <property type="entry name" value="NAD(P)-binding Rossmann-fold domains"/>
    <property type="match status" value="1"/>
</dbReference>
<dbReference type="AlphaFoldDB" id="M7SM03"/>
<evidence type="ECO:0000256" key="1">
    <source>
        <dbReference type="ARBA" id="ARBA00023002"/>
    </source>
</evidence>
<dbReference type="InterPro" id="IPR036291">
    <property type="entry name" value="NAD(P)-bd_dom_sf"/>
</dbReference>
<dbReference type="EMBL" id="KB706867">
    <property type="protein sequence ID" value="EMR65423.1"/>
    <property type="molecule type" value="Genomic_DNA"/>
</dbReference>
<evidence type="ECO:0000313" key="4">
    <source>
        <dbReference type="EMBL" id="EMR65423.1"/>
    </source>
</evidence>
<protein>
    <submittedName>
        <fullName evidence="4">Putative nad dependent epimerase protein</fullName>
    </submittedName>
</protein>
<keyword evidence="5" id="KW-1185">Reference proteome</keyword>
<feature type="domain" description="3-beta hydroxysteroid dehydrogenase/isomerase" evidence="3">
    <location>
        <begin position="9"/>
        <end position="267"/>
    </location>
</feature>
<gene>
    <name evidence="4" type="ORF">UCREL1_7596</name>
</gene>
<sequence length="342" mass="37847">MESQQPLLLVTGGSGFVGGQVVKQALERGYHVRVTARTEESARKIISNWPKYSSQLSSAIIPDLTRIESYENALEGVTGVLHLASPFIFNPTDNIKDLLDPAIKGSTAILEATKRWGPLVTRIVATSSFAAVIDDTKGKREGYTYTEEDWNPATYEKAVVSTDGPYVYRASKALAEKAMFEWVKENKPLFTITTICPPWIYGPYAHQLTHTERLSESVHLFSTLVDAKDVLPFDFGGYADSREVAAAHLLALKIPEAANRRFIVGQGFRYQTALDLARDSIPELRDRLPVGTPGYIEPGYSIDGSKAAEVLGLKYMSLQETVKDMLSQLLRSCHTKAVAEMR</sequence>
<evidence type="ECO:0000256" key="2">
    <source>
        <dbReference type="ARBA" id="ARBA00023445"/>
    </source>
</evidence>
<dbReference type="InterPro" id="IPR050425">
    <property type="entry name" value="NAD(P)_dehydrat-like"/>
</dbReference>
<comment type="similarity">
    <text evidence="2">Belongs to the NAD(P)-dependent epimerase/dehydratase family. Dihydroflavonol-4-reductase subfamily.</text>
</comment>
<dbReference type="OrthoDB" id="2735536at2759"/>
<evidence type="ECO:0000259" key="3">
    <source>
        <dbReference type="Pfam" id="PF01073"/>
    </source>
</evidence>
<dbReference type="Pfam" id="PF01073">
    <property type="entry name" value="3Beta_HSD"/>
    <property type="match status" value="1"/>
</dbReference>
<dbReference type="GO" id="GO:0016616">
    <property type="term" value="F:oxidoreductase activity, acting on the CH-OH group of donors, NAD or NADP as acceptor"/>
    <property type="evidence" value="ECO:0007669"/>
    <property type="project" value="InterPro"/>
</dbReference>
<dbReference type="OMA" id="YEIRETM"/>
<dbReference type="Proteomes" id="UP000012174">
    <property type="component" value="Unassembled WGS sequence"/>
</dbReference>
<dbReference type="PANTHER" id="PTHR10366:SF564">
    <property type="entry name" value="STEROL-4-ALPHA-CARBOXYLATE 3-DEHYDROGENASE, DECARBOXYLATING"/>
    <property type="match status" value="1"/>
</dbReference>
<dbReference type="KEGG" id="ela:UCREL1_7596"/>
<evidence type="ECO:0000313" key="5">
    <source>
        <dbReference type="Proteomes" id="UP000012174"/>
    </source>
</evidence>
<name>M7SM03_EUTLA</name>
<dbReference type="HOGENOM" id="CLU_007383_9_2_1"/>
<dbReference type="Gene3D" id="3.40.50.720">
    <property type="entry name" value="NAD(P)-binding Rossmann-like Domain"/>
    <property type="match status" value="1"/>
</dbReference>
<organism evidence="4 5">
    <name type="scientific">Eutypa lata (strain UCR-EL1)</name>
    <name type="common">Grapevine dieback disease fungus</name>
    <name type="synonym">Eutypa armeniacae</name>
    <dbReference type="NCBI Taxonomy" id="1287681"/>
    <lineage>
        <taxon>Eukaryota</taxon>
        <taxon>Fungi</taxon>
        <taxon>Dikarya</taxon>
        <taxon>Ascomycota</taxon>
        <taxon>Pezizomycotina</taxon>
        <taxon>Sordariomycetes</taxon>
        <taxon>Xylariomycetidae</taxon>
        <taxon>Xylariales</taxon>
        <taxon>Diatrypaceae</taxon>
        <taxon>Eutypa</taxon>
    </lineage>
</organism>
<keyword evidence="1" id="KW-0560">Oxidoreductase</keyword>
<dbReference type="PANTHER" id="PTHR10366">
    <property type="entry name" value="NAD DEPENDENT EPIMERASE/DEHYDRATASE"/>
    <property type="match status" value="1"/>
</dbReference>
<reference evidence="5" key="1">
    <citation type="journal article" date="2013" name="Genome Announc.">
        <title>Draft genome sequence of the grapevine dieback fungus Eutypa lata UCR-EL1.</title>
        <authorList>
            <person name="Blanco-Ulate B."/>
            <person name="Rolshausen P.E."/>
            <person name="Cantu D."/>
        </authorList>
    </citation>
    <scope>NUCLEOTIDE SEQUENCE [LARGE SCALE GENOMIC DNA]</scope>
    <source>
        <strain evidence="5">UCR-EL1</strain>
    </source>
</reference>
<dbReference type="eggNOG" id="KOG1502">
    <property type="taxonomic scope" value="Eukaryota"/>
</dbReference>